<dbReference type="PANTHER" id="PTHR36848">
    <property type="entry name" value="DNA-BINDING PROTEIN (PUTATIVE SECRETED PROTEIN)-RELATED"/>
    <property type="match status" value="1"/>
</dbReference>
<feature type="compositionally biased region" description="Gly residues" evidence="2">
    <location>
        <begin position="1055"/>
        <end position="1070"/>
    </location>
</feature>
<feature type="region of interest" description="Disordered" evidence="2">
    <location>
        <begin position="1027"/>
        <end position="1073"/>
    </location>
</feature>
<evidence type="ECO:0000256" key="3">
    <source>
        <dbReference type="SAM" id="Phobius"/>
    </source>
</evidence>
<keyword evidence="1" id="KW-0378">Hydrolase</keyword>
<name>A0ABR7IPP6_9CLOT</name>
<dbReference type="InterPro" id="IPR054593">
    <property type="entry name" value="Beta-mannosidase-like_N2"/>
</dbReference>
<feature type="signal peptide" evidence="4">
    <location>
        <begin position="1"/>
        <end position="29"/>
    </location>
</feature>
<organism evidence="6 7">
    <name type="scientific">Clostridium facile</name>
    <dbReference type="NCBI Taxonomy" id="2763035"/>
    <lineage>
        <taxon>Bacteria</taxon>
        <taxon>Bacillati</taxon>
        <taxon>Bacillota</taxon>
        <taxon>Clostridia</taxon>
        <taxon>Eubacteriales</taxon>
        <taxon>Clostridiaceae</taxon>
        <taxon>Clostridium</taxon>
    </lineage>
</organism>
<keyword evidence="3" id="KW-1133">Transmembrane helix</keyword>
<keyword evidence="4" id="KW-0732">Signal</keyword>
<evidence type="ECO:0000256" key="2">
    <source>
        <dbReference type="SAM" id="MobiDB-lite"/>
    </source>
</evidence>
<feature type="compositionally biased region" description="Low complexity" evidence="2">
    <location>
        <begin position="1043"/>
        <end position="1054"/>
    </location>
</feature>
<feature type="transmembrane region" description="Helical" evidence="3">
    <location>
        <begin position="1075"/>
        <end position="1095"/>
    </location>
</feature>
<dbReference type="Proteomes" id="UP000649151">
    <property type="component" value="Unassembled WGS sequence"/>
</dbReference>
<evidence type="ECO:0000259" key="5">
    <source>
        <dbReference type="Pfam" id="PF22666"/>
    </source>
</evidence>
<dbReference type="SUPFAM" id="SSF49785">
    <property type="entry name" value="Galactose-binding domain-like"/>
    <property type="match status" value="1"/>
</dbReference>
<proteinExistence type="predicted"/>
<dbReference type="InterPro" id="IPR053161">
    <property type="entry name" value="Ulvan_degrading_GH"/>
</dbReference>
<dbReference type="Gene3D" id="2.60.120.260">
    <property type="entry name" value="Galactose-binding domain-like"/>
    <property type="match status" value="1"/>
</dbReference>
<keyword evidence="3" id="KW-0812">Transmembrane</keyword>
<feature type="domain" description="Beta-mannosidase-like galactose-binding" evidence="5">
    <location>
        <begin position="934"/>
        <end position="1007"/>
    </location>
</feature>
<protein>
    <recommendedName>
        <fullName evidence="5">Beta-mannosidase-like galactose-binding domain-containing protein</fullName>
    </recommendedName>
</protein>
<evidence type="ECO:0000313" key="6">
    <source>
        <dbReference type="EMBL" id="MBC5787091.1"/>
    </source>
</evidence>
<comment type="caution">
    <text evidence="6">The sequence shown here is derived from an EMBL/GenBank/DDBJ whole genome shotgun (WGS) entry which is preliminary data.</text>
</comment>
<keyword evidence="7" id="KW-1185">Reference proteome</keyword>
<sequence length="1101" mass="119793">MKLWKKGMSALLAAVMVASVTATVVPASAETQGFAAEFSSPEGNQSKLKTRYWMPGAWAASSEEGLQEIRREIKEMADAGYGGIELADVRSLTETEQDTLEAGNEDGSFLYGSKNWQKVLLTVLQAAKDYGLQVDITLGPHWPVSSNEITPNDDEAAQELTYGIQKIAPGESFSGIIDPVSVTTDSPVIQNKLKGVYVAKLVKEGTAKVVQGMFNSNLVDREQYTLDKDTYQEITNTDAVNKENFNVTYTNDTEDTYVLISVYSRGTGQSVDGSYQFMDYTDTTKDTGKSCWVVDHLSVAGAETITNYLDNTLFTDEIKQLLREVGGYFFEDSLELKGLTAWSTNMEEEFQNNCGYSVQESLPFVMGLDKAENDSGEQAIFVFDEDEDNFVGRVRQDYLDTQSDMIIENRIQTFSNWANETYGMGYRMQAYGAIVDSGKASAYIDIPEGEPLTFTNESDRYRLMAAGRDMGGKQLLSNEIGASFTYGSCYAYPYDDLLATMNRNMAAGVNQNMLHGYSYAFSPEVQWPGYHAFGTGTSGPWSSRMPSWENVNDITGYINRTQYVLQQGVQKTDIAIYRQEYNAAIWQKGVTEFYYDDGLLADAGYSYQFYTPGLFELDSAIVKDGVLNPEGPGYRAMLVDNTTDKKSDPLDSMPIDIIKNMTTYAQAGLPIVFIGNLPTHGLYEGETDAEFAQALNELLACDTVLQVASYADVPAALEKFNVSPAAEFTTPIDDVQTIRRQEGNSNYYYFFNSSAQLSQSSVTTGTGKDESFTVNLTGSGVPYLLNSWTGEVTPITNYTKTETGAQVSIDLPDSDTTIIAMASEEDMGVAAPKSNVIYENNIDTSYNNGALEGKVTANGNYHALLEDGTIYNGTVADVPAAQELTDWNLTVESWTAGEGNALATNKEIIEVGKTDLVPWSEIEAVGGNVSGIGTYHTTFTLDSTNEKLGAYLKLEDLSDTYSIIINGQEIDTCDQIDYVVDLKDYVKPGENTLEIRVASLLANAIGKSVNSGLMGKVTIQPYATVTLSSETPDPTPSEPSEPENPSSKPSDPSSGDGGSSNGGSGNGGHVQTGDVLPIAGALALLGASAAAVVGIRRKRNH</sequence>
<evidence type="ECO:0000256" key="4">
    <source>
        <dbReference type="SAM" id="SignalP"/>
    </source>
</evidence>
<keyword evidence="3" id="KW-0472">Membrane</keyword>
<dbReference type="PANTHER" id="PTHR36848:SF2">
    <property type="entry name" value="SECRETED PROTEIN"/>
    <property type="match status" value="1"/>
</dbReference>
<reference evidence="6 7" key="1">
    <citation type="submission" date="2020-08" db="EMBL/GenBank/DDBJ databases">
        <title>Genome public.</title>
        <authorList>
            <person name="Liu C."/>
            <person name="Sun Q."/>
        </authorList>
    </citation>
    <scope>NUCLEOTIDE SEQUENCE [LARGE SCALE GENOMIC DNA]</scope>
    <source>
        <strain evidence="6 7">NSJ-27</strain>
    </source>
</reference>
<dbReference type="Pfam" id="PF22666">
    <property type="entry name" value="Glyco_hydro_2_N2"/>
    <property type="match status" value="1"/>
</dbReference>
<accession>A0ABR7IPP6</accession>
<dbReference type="EMBL" id="JACOQK010000001">
    <property type="protein sequence ID" value="MBC5787091.1"/>
    <property type="molecule type" value="Genomic_DNA"/>
</dbReference>
<feature type="chain" id="PRO_5047209448" description="Beta-mannosidase-like galactose-binding domain-containing protein" evidence="4">
    <location>
        <begin position="30"/>
        <end position="1101"/>
    </location>
</feature>
<evidence type="ECO:0000313" key="7">
    <source>
        <dbReference type="Proteomes" id="UP000649151"/>
    </source>
</evidence>
<dbReference type="InterPro" id="IPR008979">
    <property type="entry name" value="Galactose-bd-like_sf"/>
</dbReference>
<evidence type="ECO:0000256" key="1">
    <source>
        <dbReference type="ARBA" id="ARBA00022801"/>
    </source>
</evidence>
<dbReference type="RefSeq" id="WP_186996197.1">
    <property type="nucleotide sequence ID" value="NZ_JACOQK010000001.1"/>
</dbReference>
<gene>
    <name evidence="6" type="ORF">H8Z77_03510</name>
</gene>
<dbReference type="Pfam" id="PF17132">
    <property type="entry name" value="Glyco_hydro_106"/>
    <property type="match status" value="1"/>
</dbReference>